<comment type="similarity">
    <text evidence="3">Belongs to the peptidase M1 family.</text>
</comment>
<comment type="caution">
    <text evidence="17">The sequence shown here is derived from an EMBL/GenBank/DDBJ whole genome shotgun (WGS) entry which is preliminary data.</text>
</comment>
<dbReference type="Gene3D" id="3.30.2010.30">
    <property type="match status" value="1"/>
</dbReference>
<evidence type="ECO:0000256" key="3">
    <source>
        <dbReference type="ARBA" id="ARBA00010136"/>
    </source>
</evidence>
<evidence type="ECO:0000313" key="17">
    <source>
        <dbReference type="EMBL" id="GGB57984.1"/>
    </source>
</evidence>
<dbReference type="Pfam" id="PF17432">
    <property type="entry name" value="DUF3458_C"/>
    <property type="match status" value="1"/>
</dbReference>
<keyword evidence="11" id="KW-0482">Metalloprotease</keyword>
<dbReference type="EC" id="3.4.11.2" evidence="4 12"/>
<evidence type="ECO:0000313" key="18">
    <source>
        <dbReference type="Proteomes" id="UP000628854"/>
    </source>
</evidence>
<gene>
    <name evidence="17" type="primary">pepN</name>
    <name evidence="17" type="ORF">GCM10011503_02980</name>
</gene>
<comment type="cofactor">
    <cofactor evidence="2">
        <name>Zn(2+)</name>
        <dbReference type="ChEBI" id="CHEBI:29105"/>
    </cofactor>
</comment>
<evidence type="ECO:0000256" key="11">
    <source>
        <dbReference type="ARBA" id="ARBA00023049"/>
    </source>
</evidence>
<dbReference type="InterPro" id="IPR027268">
    <property type="entry name" value="Peptidase_M4/M1_CTD_sf"/>
</dbReference>
<proteinExistence type="inferred from homology"/>
<dbReference type="RefSeq" id="WP_084393926.1">
    <property type="nucleotide sequence ID" value="NZ_BMKF01000001.1"/>
</dbReference>
<evidence type="ECO:0000256" key="12">
    <source>
        <dbReference type="NCBIfam" id="TIGR02414"/>
    </source>
</evidence>
<dbReference type="PANTHER" id="PTHR46322">
    <property type="entry name" value="PUROMYCIN-SENSITIVE AMINOPEPTIDASE"/>
    <property type="match status" value="1"/>
</dbReference>
<evidence type="ECO:0000256" key="4">
    <source>
        <dbReference type="ARBA" id="ARBA00012564"/>
    </source>
</evidence>
<keyword evidence="7" id="KW-0645">Protease</keyword>
<keyword evidence="9" id="KW-0378">Hydrolase</keyword>
<dbReference type="InterPro" id="IPR012779">
    <property type="entry name" value="Peptidase_M1_pepN"/>
</dbReference>
<keyword evidence="18" id="KW-1185">Reference proteome</keyword>
<dbReference type="InterPro" id="IPR001930">
    <property type="entry name" value="Peptidase_M1"/>
</dbReference>
<feature type="domain" description="Peptidase M1 alanyl aminopeptidase C-terminal" evidence="15">
    <location>
        <begin position="551"/>
        <end position="863"/>
    </location>
</feature>
<evidence type="ECO:0000256" key="2">
    <source>
        <dbReference type="ARBA" id="ARBA00001947"/>
    </source>
</evidence>
<accession>A0ABQ1J1T7</accession>
<keyword evidence="10" id="KW-0862">Zinc</keyword>
<evidence type="ECO:0000256" key="8">
    <source>
        <dbReference type="ARBA" id="ARBA00022723"/>
    </source>
</evidence>
<dbReference type="SUPFAM" id="SSF63737">
    <property type="entry name" value="Leukotriene A4 hydrolase N-terminal domain"/>
    <property type="match status" value="1"/>
</dbReference>
<dbReference type="InterPro" id="IPR038438">
    <property type="entry name" value="PepN_Ig-like_sf"/>
</dbReference>
<evidence type="ECO:0000256" key="10">
    <source>
        <dbReference type="ARBA" id="ARBA00022833"/>
    </source>
</evidence>
<reference evidence="18" key="1">
    <citation type="journal article" date="2019" name="Int. J. Syst. Evol. Microbiol.">
        <title>The Global Catalogue of Microorganisms (GCM) 10K type strain sequencing project: providing services to taxonomists for standard genome sequencing and annotation.</title>
        <authorList>
            <consortium name="The Broad Institute Genomics Platform"/>
            <consortium name="The Broad Institute Genome Sequencing Center for Infectious Disease"/>
            <person name="Wu L."/>
            <person name="Ma J."/>
        </authorList>
    </citation>
    <scope>NUCLEOTIDE SEQUENCE [LARGE SCALE GENOMIC DNA]</scope>
    <source>
        <strain evidence="18">CGMCC 1.15928</strain>
    </source>
</reference>
<dbReference type="InterPro" id="IPR042097">
    <property type="entry name" value="Aminopeptidase_N-like_N_sf"/>
</dbReference>
<dbReference type="CDD" id="cd09600">
    <property type="entry name" value="M1_APN"/>
    <property type="match status" value="1"/>
</dbReference>
<feature type="domain" description="Peptidase M1 alanyl aminopeptidase Ig-like fold" evidence="14">
    <location>
        <begin position="445"/>
        <end position="546"/>
    </location>
</feature>
<dbReference type="Pfam" id="PF01433">
    <property type="entry name" value="Peptidase_M1"/>
    <property type="match status" value="1"/>
</dbReference>
<dbReference type="Gene3D" id="2.60.40.1840">
    <property type="match status" value="1"/>
</dbReference>
<dbReference type="NCBIfam" id="TIGR02414">
    <property type="entry name" value="pepN_proteo"/>
    <property type="match status" value="1"/>
</dbReference>
<keyword evidence="6 17" id="KW-0031">Aminopeptidase</keyword>
<organism evidence="17 18">
    <name type="scientific">Henriciella pelagia</name>
    <dbReference type="NCBI Taxonomy" id="1977912"/>
    <lineage>
        <taxon>Bacteria</taxon>
        <taxon>Pseudomonadati</taxon>
        <taxon>Pseudomonadota</taxon>
        <taxon>Alphaproteobacteria</taxon>
        <taxon>Hyphomonadales</taxon>
        <taxon>Hyphomonadaceae</taxon>
        <taxon>Henriciella</taxon>
    </lineage>
</organism>
<feature type="domain" description="Aminopeptidase N-like N-terminal" evidence="16">
    <location>
        <begin position="104"/>
        <end position="187"/>
    </location>
</feature>
<dbReference type="InterPro" id="IPR014782">
    <property type="entry name" value="Peptidase_M1_dom"/>
</dbReference>
<dbReference type="Proteomes" id="UP000628854">
    <property type="component" value="Unassembled WGS sequence"/>
</dbReference>
<feature type="domain" description="Peptidase M1 membrane alanine aminopeptidase" evidence="13">
    <location>
        <begin position="226"/>
        <end position="437"/>
    </location>
</feature>
<sequence length="864" mass="96362">MRTDTPVSVKLENYTPYPFAIDNVSLDFSLEPEATRVRTRMQVRRLGPGEFVLDGVGLLLNSIKLNGDELSLEDYERDDETLRLRSVPDAFTFETEVVINPAANTALSGLYISGGRFCSQCEATGFRHITFWPDRPDVMSRFHVRMDADKARYPILLSNGTPGDSGDLPDGRHYAEWDDPHPKPSYLFALCAGDYDVWRDSFTTMNGDHVDLGVYVDKGQADRAQWAMESLKASMKWDEERFGRAYDLGVFNIVAVRDFNFGAMENKGLNIFNSAYVLANPESATDADFEAIESIVGHEYFHNWTGNRITCRDWFQLCLKEGLTVFRDQEFSSDLRSRPVQRIKDVMRLRGRQFAEDAGPLAHPVRPQSYGSIDNLYTATVYEKGAELIRALTVLIGDEAFNRGMQIYFDEFDGTASTIEDFYSCFEKASGRDLSQFRIWYAQAGTPEVTVDESWDEKKSTLTIKLTQKTPATPKQSEKKPVPIPLRAALLDGRGGHCTADGWENGETVIILDEAKKKVEVKLPEGAARPLLSINREFSAPVRIKRDLGTAQLLELASAETDPFNIWDNFQTLSKTEIFRLLDDPQSPPDAELVRAIADAVRHNESDPAFAALLTALPEIGELFQEREPVDPTGLNEARKRLRHALAETLMVDASRILSEPTPTPFAPNAEQAGIRALRTAMIGLTGALGTQDAARQLKSLFDQAANMTEKLACLRSLIPIESMERDEAIEAFYADWKDNPLVIDKWFAVQAGQGKAADAERLSQHPDFDLSNPNRVRSVAAAFAMTNLAEFHAPDGSGHKVIGDIIEEADKRNPALAARLLTSFEQWKKLEPVAKASAKATLERLRDGGLSKNAMDIVARALD</sequence>
<evidence type="ECO:0000259" key="13">
    <source>
        <dbReference type="Pfam" id="PF01433"/>
    </source>
</evidence>
<evidence type="ECO:0000256" key="9">
    <source>
        <dbReference type="ARBA" id="ARBA00022801"/>
    </source>
</evidence>
<dbReference type="InterPro" id="IPR035414">
    <property type="entry name" value="Peptidase_M1_pepN_Ig-like"/>
</dbReference>
<evidence type="ECO:0000256" key="1">
    <source>
        <dbReference type="ARBA" id="ARBA00000098"/>
    </source>
</evidence>
<dbReference type="Gene3D" id="1.25.50.10">
    <property type="entry name" value="Peptidase M1, alanyl aminopeptidase, C-terminal domain"/>
    <property type="match status" value="1"/>
</dbReference>
<evidence type="ECO:0000256" key="7">
    <source>
        <dbReference type="ARBA" id="ARBA00022670"/>
    </source>
</evidence>
<comment type="catalytic activity">
    <reaction evidence="1">
        <text>Release of an N-terminal amino acid, Xaa-|-Yaa- from a peptide, amide or arylamide. Xaa is preferably Ala, but may be most amino acids including Pro (slow action). When a terminal hydrophobic residue is followed by a prolyl residue, the two may be released as an intact Xaa-Pro dipeptide.</text>
        <dbReference type="EC" id="3.4.11.2"/>
    </reaction>
</comment>
<evidence type="ECO:0000259" key="15">
    <source>
        <dbReference type="Pfam" id="PF17432"/>
    </source>
</evidence>
<dbReference type="PRINTS" id="PR00756">
    <property type="entry name" value="ALADIPTASE"/>
</dbReference>
<dbReference type="Pfam" id="PF11940">
    <property type="entry name" value="DUF3458"/>
    <property type="match status" value="1"/>
</dbReference>
<evidence type="ECO:0000259" key="14">
    <source>
        <dbReference type="Pfam" id="PF11940"/>
    </source>
</evidence>
<evidence type="ECO:0000259" key="16">
    <source>
        <dbReference type="Pfam" id="PF17900"/>
    </source>
</evidence>
<dbReference type="EMBL" id="BMKF01000001">
    <property type="protein sequence ID" value="GGB57984.1"/>
    <property type="molecule type" value="Genomic_DNA"/>
</dbReference>
<dbReference type="GO" id="GO:0004177">
    <property type="term" value="F:aminopeptidase activity"/>
    <property type="evidence" value="ECO:0007669"/>
    <property type="project" value="UniProtKB-KW"/>
</dbReference>
<evidence type="ECO:0000256" key="6">
    <source>
        <dbReference type="ARBA" id="ARBA00022438"/>
    </source>
</evidence>
<keyword evidence="8" id="KW-0479">Metal-binding</keyword>
<protein>
    <recommendedName>
        <fullName evidence="5 12">Aminopeptidase N</fullName>
        <ecNumber evidence="4 12">3.4.11.2</ecNumber>
    </recommendedName>
</protein>
<dbReference type="InterPro" id="IPR024601">
    <property type="entry name" value="Peptidase_M1_pepN_C"/>
</dbReference>
<dbReference type="PANTHER" id="PTHR46322:SF1">
    <property type="entry name" value="PUROMYCIN-SENSITIVE AMINOPEPTIDASE"/>
    <property type="match status" value="1"/>
</dbReference>
<dbReference type="Pfam" id="PF17900">
    <property type="entry name" value="Peptidase_M1_N"/>
    <property type="match status" value="1"/>
</dbReference>
<dbReference type="SUPFAM" id="SSF55486">
    <property type="entry name" value="Metalloproteases ('zincins'), catalytic domain"/>
    <property type="match status" value="1"/>
</dbReference>
<dbReference type="Gene3D" id="2.60.40.1730">
    <property type="entry name" value="tricorn interacting facor f3 domain"/>
    <property type="match status" value="1"/>
</dbReference>
<dbReference type="Gene3D" id="1.10.390.10">
    <property type="entry name" value="Neutral Protease Domain 2"/>
    <property type="match status" value="1"/>
</dbReference>
<name>A0ABQ1J1T7_9PROT</name>
<dbReference type="InterPro" id="IPR045357">
    <property type="entry name" value="Aminopeptidase_N-like_N"/>
</dbReference>
<evidence type="ECO:0000256" key="5">
    <source>
        <dbReference type="ARBA" id="ARBA00015611"/>
    </source>
</evidence>
<dbReference type="InterPro" id="IPR037144">
    <property type="entry name" value="Peptidase_M1_pepN_C_sf"/>
</dbReference>